<organism evidence="1 2">
    <name type="scientific">Sporocytophaga myxococcoides</name>
    <dbReference type="NCBI Taxonomy" id="153721"/>
    <lineage>
        <taxon>Bacteria</taxon>
        <taxon>Pseudomonadati</taxon>
        <taxon>Bacteroidota</taxon>
        <taxon>Cytophagia</taxon>
        <taxon>Cytophagales</taxon>
        <taxon>Cytophagaceae</taxon>
        <taxon>Sporocytophaga</taxon>
    </lineage>
</organism>
<sequence>MNTLIFFSISSGENFQYENTLLSSLKEQLTITTFFDFDNHSEGILFGYFSRILEENKKEDQNTMVIIEASESTTKGVIPFCETLLKSKDYVKAILIGEHAIVEKMLASLKSFNKVKNPDAQDLIALIQSSISNESASR</sequence>
<protein>
    <recommendedName>
        <fullName evidence="3">CD-NTase-associated protein 12/Pycsar effector protein TIR domain-containing protein</fullName>
    </recommendedName>
</protein>
<comment type="caution">
    <text evidence="1">The sequence shown here is derived from an EMBL/GenBank/DDBJ whole genome shotgun (WGS) entry which is preliminary data.</text>
</comment>
<dbReference type="RefSeq" id="WP_045459633.1">
    <property type="nucleotide sequence ID" value="NZ_BBLT01000002.1"/>
</dbReference>
<dbReference type="EMBL" id="BBLT01000002">
    <property type="protein sequence ID" value="GAL83901.1"/>
    <property type="molecule type" value="Genomic_DNA"/>
</dbReference>
<proteinExistence type="predicted"/>
<dbReference type="eggNOG" id="ENOG5033KZN">
    <property type="taxonomic scope" value="Bacteria"/>
</dbReference>
<keyword evidence="2" id="KW-1185">Reference proteome</keyword>
<evidence type="ECO:0008006" key="3">
    <source>
        <dbReference type="Google" id="ProtNLM"/>
    </source>
</evidence>
<reference evidence="1 2" key="1">
    <citation type="submission" date="2014-09" db="EMBL/GenBank/DDBJ databases">
        <title>Sporocytophaga myxococcoides PG-01 genome sequencing.</title>
        <authorList>
            <person name="Liu L."/>
            <person name="Gao P.J."/>
            <person name="Chen G.J."/>
            <person name="Wang L.S."/>
        </authorList>
    </citation>
    <scope>NUCLEOTIDE SEQUENCE [LARGE SCALE GENOMIC DNA]</scope>
    <source>
        <strain evidence="1 2">PG-01</strain>
    </source>
</reference>
<dbReference type="AlphaFoldDB" id="A0A098LAE3"/>
<gene>
    <name evidence="1" type="ORF">MYP_1129</name>
</gene>
<evidence type="ECO:0000313" key="1">
    <source>
        <dbReference type="EMBL" id="GAL83901.1"/>
    </source>
</evidence>
<accession>A0A098LAE3</accession>
<dbReference type="OrthoDB" id="894055at2"/>
<name>A0A098LAE3_9BACT</name>
<evidence type="ECO:0000313" key="2">
    <source>
        <dbReference type="Proteomes" id="UP000030185"/>
    </source>
</evidence>
<dbReference type="Proteomes" id="UP000030185">
    <property type="component" value="Unassembled WGS sequence"/>
</dbReference>